<gene>
    <name evidence="1" type="ORF">MM415A03193_0004</name>
</gene>
<dbReference type="AlphaFoldDB" id="A0A6M3JN66"/>
<evidence type="ECO:0000313" key="1">
    <source>
        <dbReference type="EMBL" id="QJA71393.1"/>
    </source>
</evidence>
<accession>A0A6M3JN66</accession>
<name>A0A6M3JN66_9ZZZZ</name>
<reference evidence="1" key="1">
    <citation type="submission" date="2020-03" db="EMBL/GenBank/DDBJ databases">
        <title>The deep terrestrial virosphere.</title>
        <authorList>
            <person name="Holmfeldt K."/>
            <person name="Nilsson E."/>
            <person name="Simone D."/>
            <person name="Lopez-Fernandez M."/>
            <person name="Wu X."/>
            <person name="de Brujin I."/>
            <person name="Lundin D."/>
            <person name="Andersson A."/>
            <person name="Bertilsson S."/>
            <person name="Dopson M."/>
        </authorList>
    </citation>
    <scope>NUCLEOTIDE SEQUENCE</scope>
    <source>
        <strain evidence="1">MM415A03193</strain>
    </source>
</reference>
<sequence>MSEAEAKAIRNEDSVRQEQAEVKAQKDCGNVAYRIAREIDTICGDKSTGILWLCDCKGTDSDVFYLDSSDIAKALDERQKWNDVLGRYGVPIKVRFEIHFKRHRSHNKKYVNITEQDRGYSLKVARGNGRISTSTVGKGV</sequence>
<organism evidence="1">
    <name type="scientific">viral metagenome</name>
    <dbReference type="NCBI Taxonomy" id="1070528"/>
    <lineage>
        <taxon>unclassified sequences</taxon>
        <taxon>metagenomes</taxon>
        <taxon>organismal metagenomes</taxon>
    </lineage>
</organism>
<protein>
    <submittedName>
        <fullName evidence="1">Uncharacterized protein</fullName>
    </submittedName>
</protein>
<dbReference type="EMBL" id="MT141870">
    <property type="protein sequence ID" value="QJA71393.1"/>
    <property type="molecule type" value="Genomic_DNA"/>
</dbReference>
<proteinExistence type="predicted"/>